<dbReference type="AlphaFoldDB" id="A0A426ZY19"/>
<dbReference type="Proteomes" id="UP000287651">
    <property type="component" value="Unassembled WGS sequence"/>
</dbReference>
<name>A0A426ZY19_ENSVE</name>
<reference evidence="2 3" key="1">
    <citation type="journal article" date="2014" name="Agronomy (Basel)">
        <title>A Draft Genome Sequence for Ensete ventricosum, the Drought-Tolerant Tree Against Hunger.</title>
        <authorList>
            <person name="Harrison J."/>
            <person name="Moore K.A."/>
            <person name="Paszkiewicz K."/>
            <person name="Jones T."/>
            <person name="Grant M."/>
            <person name="Ambacheew D."/>
            <person name="Muzemil S."/>
            <person name="Studholme D.J."/>
        </authorList>
    </citation>
    <scope>NUCLEOTIDE SEQUENCE [LARGE SCALE GENOMIC DNA]</scope>
</reference>
<feature type="region of interest" description="Disordered" evidence="1">
    <location>
        <begin position="50"/>
        <end position="72"/>
    </location>
</feature>
<comment type="caution">
    <text evidence="2">The sequence shown here is derived from an EMBL/GenBank/DDBJ whole genome shotgun (WGS) entry which is preliminary data.</text>
</comment>
<evidence type="ECO:0000313" key="2">
    <source>
        <dbReference type="EMBL" id="RRT68851.1"/>
    </source>
</evidence>
<protein>
    <submittedName>
        <fullName evidence="2">Uncharacterized protein</fullName>
    </submittedName>
</protein>
<accession>A0A426ZY19</accession>
<organism evidence="2 3">
    <name type="scientific">Ensete ventricosum</name>
    <name type="common">Abyssinian banana</name>
    <name type="synonym">Musa ensete</name>
    <dbReference type="NCBI Taxonomy" id="4639"/>
    <lineage>
        <taxon>Eukaryota</taxon>
        <taxon>Viridiplantae</taxon>
        <taxon>Streptophyta</taxon>
        <taxon>Embryophyta</taxon>
        <taxon>Tracheophyta</taxon>
        <taxon>Spermatophyta</taxon>
        <taxon>Magnoliopsida</taxon>
        <taxon>Liliopsida</taxon>
        <taxon>Zingiberales</taxon>
        <taxon>Musaceae</taxon>
        <taxon>Ensete</taxon>
    </lineage>
</organism>
<dbReference type="EMBL" id="AMZH03004558">
    <property type="protein sequence ID" value="RRT68851.1"/>
    <property type="molecule type" value="Genomic_DNA"/>
</dbReference>
<sequence length="72" mass="8324">MKFVSALVNLARCYTSQTELFFPRKMCTANCIDDCLIRPSYYIPTYMKHHRRSLPRPSETTARPALTSPGRL</sequence>
<evidence type="ECO:0000313" key="3">
    <source>
        <dbReference type="Proteomes" id="UP000287651"/>
    </source>
</evidence>
<proteinExistence type="predicted"/>
<evidence type="ECO:0000256" key="1">
    <source>
        <dbReference type="SAM" id="MobiDB-lite"/>
    </source>
</evidence>
<gene>
    <name evidence="2" type="ORF">B296_00032885</name>
</gene>